<comment type="caution">
    <text evidence="2">The sequence shown here is derived from an EMBL/GenBank/DDBJ whole genome shotgun (WGS) entry which is preliminary data.</text>
</comment>
<dbReference type="Proteomes" id="UP001604002">
    <property type="component" value="Unassembled WGS sequence"/>
</dbReference>
<keyword evidence="3" id="KW-1185">Reference proteome</keyword>
<protein>
    <submittedName>
        <fullName evidence="2">Uncharacterized protein</fullName>
    </submittedName>
</protein>
<gene>
    <name evidence="2" type="ORF">V5F32_06480</name>
</gene>
<organism evidence="2 3">
    <name type="scientific">Xanthobacter oligotrophicus</name>
    <dbReference type="NCBI Taxonomy" id="2607286"/>
    <lineage>
        <taxon>Bacteria</taxon>
        <taxon>Pseudomonadati</taxon>
        <taxon>Pseudomonadota</taxon>
        <taxon>Alphaproteobacteria</taxon>
        <taxon>Hyphomicrobiales</taxon>
        <taxon>Xanthobacteraceae</taxon>
        <taxon>Xanthobacter</taxon>
    </lineage>
</organism>
<sequence length="71" mass="7556">MRSPFRKAPETASSPRIRALTGAPSKTGGLGKSPAPPPAAGAVFREFVATLERLEKSRRRKKAPAAPTERS</sequence>
<proteinExistence type="predicted"/>
<name>A0ABW6ZSW1_9HYPH</name>
<evidence type="ECO:0000313" key="3">
    <source>
        <dbReference type="Proteomes" id="UP001604002"/>
    </source>
</evidence>
<reference evidence="2 3" key="1">
    <citation type="submission" date="2024-02" db="EMBL/GenBank/DDBJ databases">
        <title>Expansion and revision of Xanthobacter and proposal of Roseixanthobacter gen. nov.</title>
        <authorList>
            <person name="Soltysiak M.P.M."/>
            <person name="Jalihal A."/>
            <person name="Ory A."/>
            <person name="Chrisophersen C."/>
            <person name="Lee A.D."/>
            <person name="Boulton J."/>
            <person name="Springer M."/>
        </authorList>
    </citation>
    <scope>NUCLEOTIDE SEQUENCE [LARGE SCALE GENOMIC DNA]</scope>
    <source>
        <strain evidence="2 3">23A</strain>
    </source>
</reference>
<accession>A0ABW6ZSW1</accession>
<feature type="region of interest" description="Disordered" evidence="1">
    <location>
        <begin position="1"/>
        <end position="41"/>
    </location>
</feature>
<evidence type="ECO:0000313" key="2">
    <source>
        <dbReference type="EMBL" id="MFG1371801.1"/>
    </source>
</evidence>
<dbReference type="EMBL" id="JBAFVH010000003">
    <property type="protein sequence ID" value="MFG1371801.1"/>
    <property type="molecule type" value="Genomic_DNA"/>
</dbReference>
<evidence type="ECO:0000256" key="1">
    <source>
        <dbReference type="SAM" id="MobiDB-lite"/>
    </source>
</evidence>
<dbReference type="RefSeq" id="WP_393991755.1">
    <property type="nucleotide sequence ID" value="NZ_JBAFVH010000003.1"/>
</dbReference>